<feature type="binding site" evidence="1">
    <location>
        <begin position="150"/>
        <end position="157"/>
    </location>
    <ligand>
        <name>ATP</name>
        <dbReference type="ChEBI" id="CHEBI:30616"/>
    </ligand>
</feature>
<dbReference type="PROSITE" id="PS50901">
    <property type="entry name" value="FTSK"/>
    <property type="match status" value="1"/>
</dbReference>
<accession>A0ABX5MYP7</accession>
<evidence type="ECO:0000256" key="1">
    <source>
        <dbReference type="PROSITE-ProRule" id="PRU00289"/>
    </source>
</evidence>
<keyword evidence="4" id="KW-1185">Reference proteome</keyword>
<evidence type="ECO:0000313" key="4">
    <source>
        <dbReference type="Proteomes" id="UP000247698"/>
    </source>
</evidence>
<name>A0ABX5MYP7_9LACO</name>
<dbReference type="Proteomes" id="UP000247698">
    <property type="component" value="Unassembled WGS sequence"/>
</dbReference>
<gene>
    <name evidence="3" type="ORF">DK873_02035</name>
</gene>
<feature type="domain" description="FtsK" evidence="2">
    <location>
        <begin position="128"/>
        <end position="333"/>
    </location>
</feature>
<dbReference type="InterPro" id="IPR002543">
    <property type="entry name" value="FtsK_dom"/>
</dbReference>
<proteinExistence type="predicted"/>
<dbReference type="SUPFAM" id="SSF52540">
    <property type="entry name" value="P-loop containing nucleoside triphosphate hydrolases"/>
    <property type="match status" value="1"/>
</dbReference>
<evidence type="ECO:0000313" key="3">
    <source>
        <dbReference type="EMBL" id="PXY83987.1"/>
    </source>
</evidence>
<keyword evidence="1" id="KW-0547">Nucleotide-binding</keyword>
<keyword evidence="1" id="KW-0067">ATP-binding</keyword>
<sequence length="379" mass="42375">MRSLQGKHTTICNYIENVLDSVLSDEASTIKQSYLVLEVIKEPYGFLFIPRYPTNLVLNTDTYYRIYDIISAAVFPEYTCVRPTSMQLVEVDGEQLATARGFYFPGYKGKKQRFVGTITKIVADYDLNKEIPLMRGLTVGRNATTWIISGNTGSGKSYALRYLEEIISRLTNQNGDEPAQVIMIDPKKSDGARYAKKHSEIKLLIPEDSDRPEDFLTRVNAELAAVVNEMQLRQSKLYEVSNKISTDANEINVPPIFVVLEEMASLTLGLASTSRQVKDLYRELELIALLGRESLINLIITSQIARNDIVPIPIRSQMNVRILLGRIDKATVQYLFPSMIDGLSIPIGGLGTGIIEINDGKHYGIEPLAMPTITKGEES</sequence>
<protein>
    <submittedName>
        <fullName evidence="3">Chromosome partitioning protein ParA</fullName>
    </submittedName>
</protein>
<dbReference type="EMBL" id="QGLG01000002">
    <property type="protein sequence ID" value="PXY83987.1"/>
    <property type="molecule type" value="Genomic_DNA"/>
</dbReference>
<comment type="caution">
    <text evidence="3">The sequence shown here is derived from an EMBL/GenBank/DDBJ whole genome shotgun (WGS) entry which is preliminary data.</text>
</comment>
<evidence type="ECO:0000259" key="2">
    <source>
        <dbReference type="PROSITE" id="PS50901"/>
    </source>
</evidence>
<organism evidence="3 4">
    <name type="scientific">Lactobacillus melliventris</name>
    <dbReference type="NCBI Taxonomy" id="1218507"/>
    <lineage>
        <taxon>Bacteria</taxon>
        <taxon>Bacillati</taxon>
        <taxon>Bacillota</taxon>
        <taxon>Bacilli</taxon>
        <taxon>Lactobacillales</taxon>
        <taxon>Lactobacillaceae</taxon>
        <taxon>Lactobacillus</taxon>
    </lineage>
</organism>
<dbReference type="Gene3D" id="3.40.50.300">
    <property type="entry name" value="P-loop containing nucleotide triphosphate hydrolases"/>
    <property type="match status" value="1"/>
</dbReference>
<dbReference type="RefSeq" id="WP_052724623.1">
    <property type="nucleotide sequence ID" value="NZ_JAAEEB010000006.1"/>
</dbReference>
<dbReference type="InterPro" id="IPR027417">
    <property type="entry name" value="P-loop_NTPase"/>
</dbReference>
<reference evidence="3 4" key="1">
    <citation type="submission" date="2018-05" db="EMBL/GenBank/DDBJ databases">
        <title>Reference genomes for bee gut microbiota database.</title>
        <authorList>
            <person name="Ellegaard K.M."/>
        </authorList>
    </citation>
    <scope>NUCLEOTIDE SEQUENCE [LARGE SCALE GENOMIC DNA]</scope>
    <source>
        <strain evidence="3 4">ESL0184</strain>
    </source>
</reference>